<reference evidence="8 9" key="1">
    <citation type="submission" date="2019-07" db="EMBL/GenBank/DDBJ databases">
        <title>Insights of Desulfuromonas acetexigens electromicrobiology.</title>
        <authorList>
            <person name="Katuri K."/>
            <person name="Sapireddy V."/>
            <person name="Shaw D.R."/>
            <person name="Saikaly P."/>
        </authorList>
    </citation>
    <scope>NUCLEOTIDE SEQUENCE [LARGE SCALE GENOMIC DNA]</scope>
    <source>
        <strain evidence="8 9">2873</strain>
    </source>
</reference>
<evidence type="ECO:0000256" key="4">
    <source>
        <dbReference type="ARBA" id="ARBA00022679"/>
    </source>
</evidence>
<proteinExistence type="predicted"/>
<name>A0A550JFM3_9BACT</name>
<comment type="caution">
    <text evidence="8">The sequence shown here is derived from an EMBL/GenBank/DDBJ whole genome shotgun (WGS) entry which is preliminary data.</text>
</comment>
<evidence type="ECO:0000256" key="1">
    <source>
        <dbReference type="ARBA" id="ARBA00004533"/>
    </source>
</evidence>
<evidence type="ECO:0000256" key="2">
    <source>
        <dbReference type="ARBA" id="ARBA00022475"/>
    </source>
</evidence>
<comment type="subcellular location">
    <subcellularLocation>
        <location evidence="1">Cell inner membrane</location>
    </subcellularLocation>
</comment>
<evidence type="ECO:0000256" key="5">
    <source>
        <dbReference type="ARBA" id="ARBA00023136"/>
    </source>
</evidence>
<dbReference type="GO" id="GO:0005886">
    <property type="term" value="C:plasma membrane"/>
    <property type="evidence" value="ECO:0007669"/>
    <property type="project" value="UniProtKB-SubCell"/>
</dbReference>
<dbReference type="GO" id="GO:0009247">
    <property type="term" value="P:glycolipid biosynthetic process"/>
    <property type="evidence" value="ECO:0007669"/>
    <property type="project" value="UniProtKB-ARBA"/>
</dbReference>
<dbReference type="PANTHER" id="PTHR30606:SF9">
    <property type="entry name" value="LIPID A BIOSYNTHESIS LAUROYLTRANSFERASE"/>
    <property type="match status" value="1"/>
</dbReference>
<keyword evidence="3" id="KW-0997">Cell inner membrane</keyword>
<keyword evidence="9" id="KW-1185">Reference proteome</keyword>
<protein>
    <submittedName>
        <fullName evidence="8">Lysophospholipid acyltransferase family protein</fullName>
    </submittedName>
</protein>
<dbReference type="EMBL" id="VJVV01000005">
    <property type="protein sequence ID" value="TRO82001.1"/>
    <property type="molecule type" value="Genomic_DNA"/>
</dbReference>
<keyword evidence="4 8" id="KW-0808">Transferase</keyword>
<evidence type="ECO:0000256" key="3">
    <source>
        <dbReference type="ARBA" id="ARBA00022519"/>
    </source>
</evidence>
<keyword evidence="2" id="KW-1003">Cell membrane</keyword>
<dbReference type="Proteomes" id="UP000317155">
    <property type="component" value="Unassembled WGS sequence"/>
</dbReference>
<organism evidence="8 9">
    <name type="scientific">Trichloromonas acetexigens</name>
    <dbReference type="NCBI Taxonomy" id="38815"/>
    <lineage>
        <taxon>Bacteria</taxon>
        <taxon>Pseudomonadati</taxon>
        <taxon>Thermodesulfobacteriota</taxon>
        <taxon>Desulfuromonadia</taxon>
        <taxon>Desulfuromonadales</taxon>
        <taxon>Trichloromonadaceae</taxon>
        <taxon>Trichloromonas</taxon>
    </lineage>
</organism>
<keyword evidence="5 7" id="KW-0472">Membrane</keyword>
<feature type="transmembrane region" description="Helical" evidence="7">
    <location>
        <begin position="20"/>
        <end position="47"/>
    </location>
</feature>
<gene>
    <name evidence="8" type="ORF">FL622_08560</name>
</gene>
<sequence>MTAKAQSWHSRSVGSRLQHGIFYLLIHLGGRRAAYVLLHFVVAYYALLRPDLRRKGEPYLRRRFPGATARQLFRHGCRLLLDFGKVLVDRAVVGILGPECMAVRLRGKEELLQLLAEGKGLILIGAHVGCWQAAMSALGFLETPVSLLMQREDGDIDRHYFEHAGRECPYRIIDPRGFLGGSLEMLAVLKRGEVLSVMGDRLLGSDKNAVTVDFLGGPARLPFSAYKLAATTGAPIAVLFSAKTGPASYELELAKIIRVPTIAGRSGAAFAPYVAEFAAALEKFTREHPYQFFNFFDMWQNDETK</sequence>
<evidence type="ECO:0000256" key="7">
    <source>
        <dbReference type="SAM" id="Phobius"/>
    </source>
</evidence>
<evidence type="ECO:0000256" key="6">
    <source>
        <dbReference type="ARBA" id="ARBA00023315"/>
    </source>
</evidence>
<evidence type="ECO:0000313" key="8">
    <source>
        <dbReference type="EMBL" id="TRO82001.1"/>
    </source>
</evidence>
<dbReference type="GO" id="GO:0016746">
    <property type="term" value="F:acyltransferase activity"/>
    <property type="evidence" value="ECO:0007669"/>
    <property type="project" value="UniProtKB-KW"/>
</dbReference>
<keyword evidence="7" id="KW-1133">Transmembrane helix</keyword>
<keyword evidence="7" id="KW-0812">Transmembrane</keyword>
<dbReference type="InterPro" id="IPR004960">
    <property type="entry name" value="LipA_acyltrans"/>
</dbReference>
<keyword evidence="6 8" id="KW-0012">Acyltransferase</keyword>
<dbReference type="AlphaFoldDB" id="A0A550JFM3"/>
<dbReference type="OrthoDB" id="9808633at2"/>
<dbReference type="PANTHER" id="PTHR30606">
    <property type="entry name" value="LIPID A BIOSYNTHESIS LAUROYL ACYLTRANSFERASE"/>
    <property type="match status" value="1"/>
</dbReference>
<evidence type="ECO:0000313" key="9">
    <source>
        <dbReference type="Proteomes" id="UP000317155"/>
    </source>
</evidence>
<accession>A0A550JFM3</accession>
<dbReference type="CDD" id="cd07984">
    <property type="entry name" value="LPLAT_LABLAT-like"/>
    <property type="match status" value="1"/>
</dbReference>
<dbReference type="Pfam" id="PF03279">
    <property type="entry name" value="Lip_A_acyltrans"/>
    <property type="match status" value="1"/>
</dbReference>